<accession>A0A0F9J878</accession>
<gene>
    <name evidence="1" type="ORF">LCGC14_1562540</name>
</gene>
<organism evidence="1">
    <name type="scientific">marine sediment metagenome</name>
    <dbReference type="NCBI Taxonomy" id="412755"/>
    <lineage>
        <taxon>unclassified sequences</taxon>
        <taxon>metagenomes</taxon>
        <taxon>ecological metagenomes</taxon>
    </lineage>
</organism>
<proteinExistence type="predicted"/>
<dbReference type="AlphaFoldDB" id="A0A0F9J878"/>
<dbReference type="EMBL" id="LAZR01012087">
    <property type="protein sequence ID" value="KKM43791.1"/>
    <property type="molecule type" value="Genomic_DNA"/>
</dbReference>
<comment type="caution">
    <text evidence="1">The sequence shown here is derived from an EMBL/GenBank/DDBJ whole genome shotgun (WGS) entry which is preliminary data.</text>
</comment>
<reference evidence="1" key="1">
    <citation type="journal article" date="2015" name="Nature">
        <title>Complex archaea that bridge the gap between prokaryotes and eukaryotes.</title>
        <authorList>
            <person name="Spang A."/>
            <person name="Saw J.H."/>
            <person name="Jorgensen S.L."/>
            <person name="Zaremba-Niedzwiedzka K."/>
            <person name="Martijn J."/>
            <person name="Lind A.E."/>
            <person name="van Eijk R."/>
            <person name="Schleper C."/>
            <person name="Guy L."/>
            <person name="Ettema T.J."/>
        </authorList>
    </citation>
    <scope>NUCLEOTIDE SEQUENCE</scope>
</reference>
<sequence>MSTNPKFIVMCRVTGGVTGTREAPLKREGKIRVFSSREVAEKLASSLMQAANNPHRTADFSYWTEKKEHSWYATL</sequence>
<name>A0A0F9J878_9ZZZZ</name>
<protein>
    <submittedName>
        <fullName evidence="1">Uncharacterized protein</fullName>
    </submittedName>
</protein>
<evidence type="ECO:0000313" key="1">
    <source>
        <dbReference type="EMBL" id="KKM43791.1"/>
    </source>
</evidence>